<dbReference type="EMBL" id="LFYR01001785">
    <property type="protein sequence ID" value="KMZ59421.1"/>
    <property type="molecule type" value="Genomic_DNA"/>
</dbReference>
<keyword evidence="2" id="KW-1185">Reference proteome</keyword>
<name>A0A0K9NRL8_ZOSMR</name>
<comment type="caution">
    <text evidence="1">The sequence shown here is derived from an EMBL/GenBank/DDBJ whole genome shotgun (WGS) entry which is preliminary data.</text>
</comment>
<gene>
    <name evidence="1" type="ORF">ZOSMA_68G00070</name>
</gene>
<sequence>MDEHNRESQWVLDRFRPREPRWVPDRYKEWRPQSSVLGMNRMGNTHQFT</sequence>
<proteinExistence type="predicted"/>
<dbReference type="AlphaFoldDB" id="A0A0K9NRL8"/>
<accession>A0A0K9NRL8</accession>
<evidence type="ECO:0000313" key="1">
    <source>
        <dbReference type="EMBL" id="KMZ59421.1"/>
    </source>
</evidence>
<organism evidence="1 2">
    <name type="scientific">Zostera marina</name>
    <name type="common">Eelgrass</name>
    <dbReference type="NCBI Taxonomy" id="29655"/>
    <lineage>
        <taxon>Eukaryota</taxon>
        <taxon>Viridiplantae</taxon>
        <taxon>Streptophyta</taxon>
        <taxon>Embryophyta</taxon>
        <taxon>Tracheophyta</taxon>
        <taxon>Spermatophyta</taxon>
        <taxon>Magnoliopsida</taxon>
        <taxon>Liliopsida</taxon>
        <taxon>Zosteraceae</taxon>
        <taxon>Zostera</taxon>
    </lineage>
</organism>
<dbReference type="Proteomes" id="UP000036987">
    <property type="component" value="Unassembled WGS sequence"/>
</dbReference>
<reference evidence="2" key="1">
    <citation type="journal article" date="2016" name="Nature">
        <title>The genome of the seagrass Zostera marina reveals angiosperm adaptation to the sea.</title>
        <authorList>
            <person name="Olsen J.L."/>
            <person name="Rouze P."/>
            <person name="Verhelst B."/>
            <person name="Lin Y.-C."/>
            <person name="Bayer T."/>
            <person name="Collen J."/>
            <person name="Dattolo E."/>
            <person name="De Paoli E."/>
            <person name="Dittami S."/>
            <person name="Maumus F."/>
            <person name="Michel G."/>
            <person name="Kersting A."/>
            <person name="Lauritano C."/>
            <person name="Lohaus R."/>
            <person name="Toepel M."/>
            <person name="Tonon T."/>
            <person name="Vanneste K."/>
            <person name="Amirebrahimi M."/>
            <person name="Brakel J."/>
            <person name="Bostroem C."/>
            <person name="Chovatia M."/>
            <person name="Grimwood J."/>
            <person name="Jenkins J.W."/>
            <person name="Jueterbock A."/>
            <person name="Mraz A."/>
            <person name="Stam W.T."/>
            <person name="Tice H."/>
            <person name="Bornberg-Bauer E."/>
            <person name="Green P.J."/>
            <person name="Pearson G.A."/>
            <person name="Procaccini G."/>
            <person name="Duarte C.M."/>
            <person name="Schmutz J."/>
            <person name="Reusch T.B.H."/>
            <person name="Van de Peer Y."/>
        </authorList>
    </citation>
    <scope>NUCLEOTIDE SEQUENCE [LARGE SCALE GENOMIC DNA]</scope>
    <source>
        <strain evidence="2">cv. Finnish</strain>
    </source>
</reference>
<protein>
    <submittedName>
        <fullName evidence="1">Uncharacterized protein</fullName>
    </submittedName>
</protein>
<evidence type="ECO:0000313" key="2">
    <source>
        <dbReference type="Proteomes" id="UP000036987"/>
    </source>
</evidence>